<accession>A0A4P8I8S1</accession>
<keyword evidence="3" id="KW-1185">Reference proteome</keyword>
<dbReference type="PANTHER" id="PTHR45661:SF3">
    <property type="entry name" value="IG-LIKE DOMAIN-CONTAINING PROTEIN"/>
    <property type="match status" value="1"/>
</dbReference>
<dbReference type="Pfam" id="PF02368">
    <property type="entry name" value="Big_2"/>
    <property type="match status" value="1"/>
</dbReference>
<dbReference type="InterPro" id="IPR003343">
    <property type="entry name" value="Big_2"/>
</dbReference>
<dbReference type="Gene3D" id="2.60.40.10">
    <property type="entry name" value="Immunoglobulins"/>
    <property type="match status" value="1"/>
</dbReference>
<name>A0A4P8I8S1_9FIRM</name>
<dbReference type="SUPFAM" id="SSF52058">
    <property type="entry name" value="L domain-like"/>
    <property type="match status" value="1"/>
</dbReference>
<dbReference type="Gene3D" id="3.80.10.10">
    <property type="entry name" value="Ribonuclease Inhibitor"/>
    <property type="match status" value="2"/>
</dbReference>
<dbReference type="InterPro" id="IPR008964">
    <property type="entry name" value="Invasin/intimin_cell_adhesion"/>
</dbReference>
<dbReference type="Proteomes" id="UP000298653">
    <property type="component" value="Chromosome"/>
</dbReference>
<dbReference type="InterPro" id="IPR032675">
    <property type="entry name" value="LRR_dom_sf"/>
</dbReference>
<evidence type="ECO:0000313" key="3">
    <source>
        <dbReference type="Proteomes" id="UP000298653"/>
    </source>
</evidence>
<gene>
    <name evidence="2" type="ORF">AR1Y2_0448</name>
</gene>
<dbReference type="Gene3D" id="2.60.40.1080">
    <property type="match status" value="1"/>
</dbReference>
<dbReference type="PANTHER" id="PTHR45661">
    <property type="entry name" value="SURFACE ANTIGEN"/>
    <property type="match status" value="1"/>
</dbReference>
<dbReference type="RefSeq" id="WP_175403571.1">
    <property type="nucleotide sequence ID" value="NZ_CP040058.1"/>
</dbReference>
<sequence length="731" mass="82367">MIINPDGTSDYKFQNLQELILPDSLEYINRGFSFTMTNLKSIKLPDSNKHYKSVDNVLFNKSGTDLIAYPSGDERTSYHIPPGVQTIKKEAFASNQNLKVISIPDSVRELEPWVFSGSHIETLDLSSIKKAGKGTFAFCSDLKEIKLGKETVLDKEQFYENSALEEITVEEGNSKLWSQDGILYSHSDEGKSLVCYPSAKEEASFAVPAGISRVDYSAFNMCRLEKIYLPASVKKIQGAAFNYGNEGKAENPIEIYLCRDSLPEMKKASFADLASGSTIYLKNQTLREQFEAENVKYQYIDHQNKEAKIKVSVMEQQPAEDIVLDKDEISFEMKRDGNQLTDLLGVSLVPHASTDQIMFSTTDPKVAKVSDSGEITAVSPGSALITIQSGSVKKECRVTVYGPLGSVDKIPMQFYAGLEVRPDAVVRNMHGEVLRPGTDYTVRYEKNTVPGTAKVLIQGIGFFRGSVETNFEIRIKGNDISRAEIVFPQKFYYYEGKPIRPKPTVNLNGKKLVEGRDYRIEYMANGGIGLGCVWLTGIGGYYGQNFTYFQIMKKEEPKIEQKPVEKKYKISFVSQPSNSVYTGKAVTRSVRVKSGARVLKINRDFRIIYTSNKNCGRARMEVLGKGIYAGKTVRYFMIIPKKASITKIRSGKRKIKVYLKKSPGKATGYQVCWSANKKFSRTRKQYARKTTCLLKGLKSRRDYYIKVRAYKTVQGKKYFGAYSKTKKVRMR</sequence>
<proteinExistence type="predicted"/>
<dbReference type="InterPro" id="IPR053139">
    <property type="entry name" value="Surface_bspA-like"/>
</dbReference>
<reference evidence="2 3" key="1">
    <citation type="submission" date="2019-05" db="EMBL/GenBank/DDBJ databases">
        <title>Complete genome sequencing of Anaerostipes rhamnosivorans.</title>
        <authorList>
            <person name="Bui T.P.N."/>
            <person name="de Vos W.M."/>
        </authorList>
    </citation>
    <scope>NUCLEOTIDE SEQUENCE [LARGE SCALE GENOMIC DNA]</scope>
    <source>
        <strain evidence="2 3">1y2</strain>
    </source>
</reference>
<evidence type="ECO:0000313" key="2">
    <source>
        <dbReference type="EMBL" id="QCP33902.1"/>
    </source>
</evidence>
<dbReference type="InterPro" id="IPR013783">
    <property type="entry name" value="Ig-like_fold"/>
</dbReference>
<dbReference type="SUPFAM" id="SSF49373">
    <property type="entry name" value="Invasin/intimin cell-adhesion fragments"/>
    <property type="match status" value="1"/>
</dbReference>
<evidence type="ECO:0000259" key="1">
    <source>
        <dbReference type="Pfam" id="PF02368"/>
    </source>
</evidence>
<dbReference type="InterPro" id="IPR036116">
    <property type="entry name" value="FN3_sf"/>
</dbReference>
<dbReference type="EMBL" id="CP040058">
    <property type="protein sequence ID" value="QCP33902.1"/>
    <property type="molecule type" value="Genomic_DNA"/>
</dbReference>
<organism evidence="2 3">
    <name type="scientific">Anaerostipes rhamnosivorans</name>
    <dbReference type="NCBI Taxonomy" id="1229621"/>
    <lineage>
        <taxon>Bacteria</taxon>
        <taxon>Bacillati</taxon>
        <taxon>Bacillota</taxon>
        <taxon>Clostridia</taxon>
        <taxon>Lachnospirales</taxon>
        <taxon>Lachnospiraceae</taxon>
        <taxon>Anaerostipes</taxon>
    </lineage>
</organism>
<feature type="domain" description="BIG2" evidence="1">
    <location>
        <begin position="352"/>
        <end position="400"/>
    </location>
</feature>
<dbReference type="AlphaFoldDB" id="A0A4P8I8S1"/>
<dbReference type="KEGG" id="arf:AR1Y2_0448"/>
<dbReference type="SUPFAM" id="SSF49265">
    <property type="entry name" value="Fibronectin type III"/>
    <property type="match status" value="1"/>
</dbReference>
<dbReference type="InterPro" id="IPR026906">
    <property type="entry name" value="LRR_5"/>
</dbReference>
<protein>
    <submittedName>
        <fullName evidence="2">Cell surface protein</fullName>
    </submittedName>
</protein>
<dbReference type="Pfam" id="PF13306">
    <property type="entry name" value="LRR_5"/>
    <property type="match status" value="3"/>
</dbReference>